<proteinExistence type="predicted"/>
<gene>
    <name evidence="1" type="ORF">DCF19_23905</name>
</gene>
<protein>
    <recommendedName>
        <fullName evidence="3">Isopropylmalate/homocitrate/citramalate synthase</fullName>
    </recommendedName>
</protein>
<dbReference type="Pfam" id="PF23856">
    <property type="entry name" value="DUF7219"/>
    <property type="match status" value="1"/>
</dbReference>
<evidence type="ECO:0000313" key="1">
    <source>
        <dbReference type="EMBL" id="PZO35444.1"/>
    </source>
</evidence>
<reference evidence="1 2" key="1">
    <citation type="submission" date="2018-04" db="EMBL/GenBank/DDBJ databases">
        <authorList>
            <person name="Go L.Y."/>
            <person name="Mitchell J.A."/>
        </authorList>
    </citation>
    <scope>NUCLEOTIDE SEQUENCE [LARGE SCALE GENOMIC DNA]</scope>
    <source>
        <strain evidence="1">ULC066bin1</strain>
    </source>
</reference>
<organism evidence="1 2">
    <name type="scientific">Pseudanabaena frigida</name>
    <dbReference type="NCBI Taxonomy" id="945775"/>
    <lineage>
        <taxon>Bacteria</taxon>
        <taxon>Bacillati</taxon>
        <taxon>Cyanobacteriota</taxon>
        <taxon>Cyanophyceae</taxon>
        <taxon>Pseudanabaenales</taxon>
        <taxon>Pseudanabaenaceae</taxon>
        <taxon>Pseudanabaena</taxon>
    </lineage>
</organism>
<dbReference type="Proteomes" id="UP000249467">
    <property type="component" value="Unassembled WGS sequence"/>
</dbReference>
<sequence>MAETDKDRFLNPIAKYQGEFSIENLAFNHNLQEFANRISIICALETGGKISSDDAYKQIKDLWKQLKDSKRNLSSDK</sequence>
<name>A0A2W4VRI1_9CYAN</name>
<dbReference type="AlphaFoldDB" id="A0A2W4VRI1"/>
<reference evidence="1 2" key="2">
    <citation type="submission" date="2018-06" db="EMBL/GenBank/DDBJ databases">
        <title>Metagenomic assembly of (sub)arctic Cyanobacteria and their associated microbiome from non-axenic cultures.</title>
        <authorList>
            <person name="Baurain D."/>
        </authorList>
    </citation>
    <scope>NUCLEOTIDE SEQUENCE [LARGE SCALE GENOMIC DNA]</scope>
    <source>
        <strain evidence="1">ULC066bin1</strain>
    </source>
</reference>
<comment type="caution">
    <text evidence="1">The sequence shown here is derived from an EMBL/GenBank/DDBJ whole genome shotgun (WGS) entry which is preliminary data.</text>
</comment>
<accession>A0A2W4VRI1</accession>
<evidence type="ECO:0008006" key="3">
    <source>
        <dbReference type="Google" id="ProtNLM"/>
    </source>
</evidence>
<evidence type="ECO:0000313" key="2">
    <source>
        <dbReference type="Proteomes" id="UP000249467"/>
    </source>
</evidence>
<dbReference type="EMBL" id="QBML01000059">
    <property type="protein sequence ID" value="PZO35444.1"/>
    <property type="molecule type" value="Genomic_DNA"/>
</dbReference>
<dbReference type="InterPro" id="IPR055643">
    <property type="entry name" value="DUF7219"/>
</dbReference>